<dbReference type="PANTHER" id="PTHR47782">
    <property type="entry name" value="ZN(II)2CYS6 TRANSCRIPTION FACTOR (EUROFUNG)-RELATED"/>
    <property type="match status" value="1"/>
</dbReference>
<dbReference type="PROSITE" id="PS00463">
    <property type="entry name" value="ZN2_CY6_FUNGAL_1"/>
    <property type="match status" value="1"/>
</dbReference>
<gene>
    <name evidence="10" type="ordered locus">DEHA2C01672g</name>
</gene>
<dbReference type="EMBL" id="CR382135">
    <property type="protein sequence ID" value="CAG85786.2"/>
    <property type="molecule type" value="Genomic_DNA"/>
</dbReference>
<keyword evidence="11" id="KW-1185">Reference proteome</keyword>
<dbReference type="VEuPathDB" id="FungiDB:DEHA2C01672g"/>
<dbReference type="GeneID" id="2900340"/>
<evidence type="ECO:0000313" key="10">
    <source>
        <dbReference type="EMBL" id="CAG85786.2"/>
    </source>
</evidence>
<dbReference type="Pfam" id="PF00172">
    <property type="entry name" value="Zn_clus"/>
    <property type="match status" value="1"/>
</dbReference>
<evidence type="ECO:0000256" key="2">
    <source>
        <dbReference type="ARBA" id="ARBA00022723"/>
    </source>
</evidence>
<dbReference type="InParanoid" id="Q6BVL4"/>
<dbReference type="RefSeq" id="XP_457755.2">
    <property type="nucleotide sequence ID" value="XM_457755.1"/>
</dbReference>
<dbReference type="InterPro" id="IPR001138">
    <property type="entry name" value="Zn2Cys6_DnaBD"/>
</dbReference>
<feature type="compositionally biased region" description="Low complexity" evidence="8">
    <location>
        <begin position="101"/>
        <end position="121"/>
    </location>
</feature>
<reference evidence="10 11" key="1">
    <citation type="journal article" date="2004" name="Nature">
        <title>Genome evolution in yeasts.</title>
        <authorList>
            <consortium name="Genolevures"/>
            <person name="Dujon B."/>
            <person name="Sherman D."/>
            <person name="Fischer G."/>
            <person name="Durrens P."/>
            <person name="Casaregola S."/>
            <person name="Lafontaine I."/>
            <person name="de Montigny J."/>
            <person name="Marck C."/>
            <person name="Neuveglise C."/>
            <person name="Talla E."/>
            <person name="Goffard N."/>
            <person name="Frangeul L."/>
            <person name="Aigle M."/>
            <person name="Anthouard V."/>
            <person name="Babour A."/>
            <person name="Barbe V."/>
            <person name="Barnay S."/>
            <person name="Blanchin S."/>
            <person name="Beckerich J.M."/>
            <person name="Beyne E."/>
            <person name="Bleykasten C."/>
            <person name="Boisrame A."/>
            <person name="Boyer J."/>
            <person name="Cattolico L."/>
            <person name="Confanioleri F."/>
            <person name="de Daruvar A."/>
            <person name="Despons L."/>
            <person name="Fabre E."/>
            <person name="Fairhead C."/>
            <person name="Ferry-Dumazet H."/>
            <person name="Groppi A."/>
            <person name="Hantraye F."/>
            <person name="Hennequin C."/>
            <person name="Jauniaux N."/>
            <person name="Joyet P."/>
            <person name="Kachouri R."/>
            <person name="Kerrest A."/>
            <person name="Koszul R."/>
            <person name="Lemaire M."/>
            <person name="Lesur I."/>
            <person name="Ma L."/>
            <person name="Muller H."/>
            <person name="Nicaud J.M."/>
            <person name="Nikolski M."/>
            <person name="Oztas S."/>
            <person name="Ozier-Kalogeropoulos O."/>
            <person name="Pellenz S."/>
            <person name="Potier S."/>
            <person name="Richard G.F."/>
            <person name="Straub M.L."/>
            <person name="Suleau A."/>
            <person name="Swennene D."/>
            <person name="Tekaia F."/>
            <person name="Wesolowski-Louvel M."/>
            <person name="Westhof E."/>
            <person name="Wirth B."/>
            <person name="Zeniou-Meyer M."/>
            <person name="Zivanovic I."/>
            <person name="Bolotin-Fukuhara M."/>
            <person name="Thierry A."/>
            <person name="Bouchier C."/>
            <person name="Caudron B."/>
            <person name="Scarpelli C."/>
            <person name="Gaillardin C."/>
            <person name="Weissenbach J."/>
            <person name="Wincker P."/>
            <person name="Souciet J.L."/>
        </authorList>
    </citation>
    <scope>NUCLEOTIDE SEQUENCE [LARGE SCALE GENOMIC DNA]</scope>
    <source>
        <strain evidence="11">ATCC 36239 / CBS 767 / BCRC 21394 / JCM 1990 / NBRC 0083 / IGC 2968</strain>
    </source>
</reference>
<dbReference type="Proteomes" id="UP000000599">
    <property type="component" value="Chromosome C"/>
</dbReference>
<sequence>MVEENQNNQRRLPACERCRTRKTKCDSQLPSCSNCVKAGTECMNKDKVLGKAVTRGYVWSLEEHIRAFEGEQSIFEEQKDNRERVHKRTRLSSNQNRSKDQSILPISSRSPSPSQIQRHSSLTSSETDLSPHSLNEDNEDSVRDTMDTLFATTFNGGDATRVSDNLDSEIRQYSSSSFRQSAREINIEKENMANAKLGRDFLKQGRRNNSRNRITDITAYDYNILTRLAKRYFTWMNSAHPVLHECMFHFQLERCRKKPKEASLVDHFQVHMVIAISLASIRRPHSSISEIGRIAHDFWKSATELRVRVLLGYGIEKLQNILLLLQYTLLVPKAGNLWQLSGSAMRFATEMGLYAEPNPSQEFDPLSLDLRRRIFWTCYCIDRILSTVMGRPIGIPDSWISAKCPALVEDMLVTVRGILPGPRCYLKVAQIQQIRIYRLQSEIHQRLYAPANQEKLPHKDMTNWSWQMYDQLRLWRSSFCLPTPLITKEWTELEFHIAVVLLFRPSPNRPKLSNEALHVAFHSAGEVMKLVKTMHRELSAVFSWLTVQNLFMCGLTFVSSLKELAERRNSHQLCISFVEIFLQIQSCTAMLETLSALEVGANERIRNAFEMISSNVLKHITSIAPSLPQHDSHERCIWSQIAKLDNLSVSRPTQIEDMLIPVQEYSTVLQETNIQFWESRSNGYGDEHYSKHDIDASTSNGMLDFQIDKDSYTVVKGDRSRNNLVFSDQPHSVSNDKTQALQDPDYRLNEVSSGSDNSTQPLATFEDPSMERLAAISNVAAEAEPIRDLDILPDWSEANLGAELERWFLYPLPEASEQFLSI</sequence>
<evidence type="ECO:0000256" key="6">
    <source>
        <dbReference type="ARBA" id="ARBA00023163"/>
    </source>
</evidence>
<dbReference type="CDD" id="cd15485">
    <property type="entry name" value="ZIP_Cat8"/>
    <property type="match status" value="1"/>
</dbReference>
<dbReference type="InterPro" id="IPR036864">
    <property type="entry name" value="Zn2-C6_fun-type_DNA-bd_sf"/>
</dbReference>
<dbReference type="STRING" id="284592.Q6BVL4"/>
<keyword evidence="5" id="KW-0238">DNA-binding</keyword>
<evidence type="ECO:0000313" key="11">
    <source>
        <dbReference type="Proteomes" id="UP000000599"/>
    </source>
</evidence>
<dbReference type="SUPFAM" id="SSF57701">
    <property type="entry name" value="Zn2/Cys6 DNA-binding domain"/>
    <property type="match status" value="1"/>
</dbReference>
<evidence type="ECO:0000256" key="1">
    <source>
        <dbReference type="ARBA" id="ARBA00004123"/>
    </source>
</evidence>
<evidence type="ECO:0000256" key="3">
    <source>
        <dbReference type="ARBA" id="ARBA00022833"/>
    </source>
</evidence>
<evidence type="ECO:0000256" key="4">
    <source>
        <dbReference type="ARBA" id="ARBA00023015"/>
    </source>
</evidence>
<protein>
    <submittedName>
        <fullName evidence="10">DEHA2C01672p</fullName>
    </submittedName>
</protein>
<keyword evidence="3" id="KW-0862">Zinc</keyword>
<evidence type="ECO:0000256" key="5">
    <source>
        <dbReference type="ARBA" id="ARBA00023125"/>
    </source>
</evidence>
<feature type="region of interest" description="Disordered" evidence="8">
    <location>
        <begin position="79"/>
        <end position="142"/>
    </location>
</feature>
<dbReference type="OMA" id="QNLFMCG"/>
<name>Q6BVL4_DEBHA</name>
<dbReference type="CDD" id="cd12148">
    <property type="entry name" value="fungal_TF_MHR"/>
    <property type="match status" value="1"/>
</dbReference>
<dbReference type="HOGENOM" id="CLU_340424_0_0_1"/>
<evidence type="ECO:0000256" key="8">
    <source>
        <dbReference type="SAM" id="MobiDB-lite"/>
    </source>
</evidence>
<keyword evidence="7" id="KW-0539">Nucleus</keyword>
<dbReference type="SMART" id="SM00906">
    <property type="entry name" value="Fungal_trans"/>
    <property type="match status" value="1"/>
</dbReference>
<dbReference type="eggNOG" id="ENOG502QR1M">
    <property type="taxonomic scope" value="Eukaryota"/>
</dbReference>
<dbReference type="GO" id="GO:0006351">
    <property type="term" value="P:DNA-templated transcription"/>
    <property type="evidence" value="ECO:0007669"/>
    <property type="project" value="InterPro"/>
</dbReference>
<organism evidence="10 11">
    <name type="scientific">Debaryomyces hansenii (strain ATCC 36239 / CBS 767 / BCRC 21394 / JCM 1990 / NBRC 0083 / IGC 2968)</name>
    <name type="common">Yeast</name>
    <name type="synonym">Torulaspora hansenii</name>
    <dbReference type="NCBI Taxonomy" id="284592"/>
    <lineage>
        <taxon>Eukaryota</taxon>
        <taxon>Fungi</taxon>
        <taxon>Dikarya</taxon>
        <taxon>Ascomycota</taxon>
        <taxon>Saccharomycotina</taxon>
        <taxon>Pichiomycetes</taxon>
        <taxon>Debaryomycetaceae</taxon>
        <taxon>Debaryomyces</taxon>
    </lineage>
</organism>
<dbReference type="GO" id="GO:0045944">
    <property type="term" value="P:positive regulation of transcription by RNA polymerase II"/>
    <property type="evidence" value="ECO:0007669"/>
    <property type="project" value="TreeGrafter"/>
</dbReference>
<dbReference type="OrthoDB" id="189997at2759"/>
<keyword evidence="4" id="KW-0805">Transcription regulation</keyword>
<dbReference type="Gene3D" id="4.10.240.10">
    <property type="entry name" value="Zn(2)-C6 fungal-type DNA-binding domain"/>
    <property type="match status" value="1"/>
</dbReference>
<dbReference type="GO" id="GO:0005634">
    <property type="term" value="C:nucleus"/>
    <property type="evidence" value="ECO:0007669"/>
    <property type="project" value="UniProtKB-SubCell"/>
</dbReference>
<dbReference type="GO" id="GO:0043565">
    <property type="term" value="F:sequence-specific DNA binding"/>
    <property type="evidence" value="ECO:0007669"/>
    <property type="project" value="TreeGrafter"/>
</dbReference>
<feature type="domain" description="Zn(2)-C6 fungal-type" evidence="9">
    <location>
        <begin position="14"/>
        <end position="44"/>
    </location>
</feature>
<dbReference type="KEGG" id="dha:DEHA2C01672g"/>
<proteinExistence type="predicted"/>
<dbReference type="InterPro" id="IPR007219">
    <property type="entry name" value="XnlR_reg_dom"/>
</dbReference>
<dbReference type="GO" id="GO:0008270">
    <property type="term" value="F:zinc ion binding"/>
    <property type="evidence" value="ECO:0007669"/>
    <property type="project" value="InterPro"/>
</dbReference>
<comment type="subcellular location">
    <subcellularLocation>
        <location evidence="1">Nucleus</location>
    </subcellularLocation>
</comment>
<dbReference type="PROSITE" id="PS50048">
    <property type="entry name" value="ZN2_CY6_FUNGAL_2"/>
    <property type="match status" value="1"/>
</dbReference>
<accession>Q6BVL4</accession>
<dbReference type="AlphaFoldDB" id="Q6BVL4"/>
<evidence type="ECO:0000256" key="7">
    <source>
        <dbReference type="ARBA" id="ARBA00023242"/>
    </source>
</evidence>
<keyword evidence="2" id="KW-0479">Metal-binding</keyword>
<dbReference type="GO" id="GO:0000981">
    <property type="term" value="F:DNA-binding transcription factor activity, RNA polymerase II-specific"/>
    <property type="evidence" value="ECO:0007669"/>
    <property type="project" value="InterPro"/>
</dbReference>
<dbReference type="PANTHER" id="PTHR47782:SF1">
    <property type="entry name" value="PYRIMIDINE PATHWAY REGULATORY PROTEIN 1"/>
    <property type="match status" value="1"/>
</dbReference>
<dbReference type="SMART" id="SM00066">
    <property type="entry name" value="GAL4"/>
    <property type="match status" value="1"/>
</dbReference>
<dbReference type="InterPro" id="IPR052202">
    <property type="entry name" value="Yeast_MetPath_Reg"/>
</dbReference>
<feature type="compositionally biased region" description="Polar residues" evidence="8">
    <location>
        <begin position="122"/>
        <end position="133"/>
    </location>
</feature>
<dbReference type="CDD" id="cd00067">
    <property type="entry name" value="GAL4"/>
    <property type="match status" value="1"/>
</dbReference>
<keyword evidence="6" id="KW-0804">Transcription</keyword>
<dbReference type="Pfam" id="PF04082">
    <property type="entry name" value="Fungal_trans"/>
    <property type="match status" value="1"/>
</dbReference>
<evidence type="ECO:0000259" key="9">
    <source>
        <dbReference type="PROSITE" id="PS50048"/>
    </source>
</evidence>